<dbReference type="EC" id="3.2.1.101" evidence="3"/>
<proteinExistence type="inferred from homology"/>
<dbReference type="PANTHER" id="PTHR12145">
    <property type="entry name" value="MANNAN ENDO-1,6-ALPHA-MANNOSIDASE DCW1"/>
    <property type="match status" value="1"/>
</dbReference>
<evidence type="ECO:0000256" key="5">
    <source>
        <dbReference type="ARBA" id="ARBA00022801"/>
    </source>
</evidence>
<keyword evidence="7" id="KW-0326">Glycosidase</keyword>
<dbReference type="GO" id="GO:0016052">
    <property type="term" value="P:carbohydrate catabolic process"/>
    <property type="evidence" value="ECO:0007669"/>
    <property type="project" value="InterPro"/>
</dbReference>
<dbReference type="InterPro" id="IPR014480">
    <property type="entry name" value="Mannan-1_6-alpha_mannosidase"/>
</dbReference>
<keyword evidence="9" id="KW-0472">Membrane</keyword>
<feature type="chain" id="PRO_5042190841" description="mannan endo-1,6-alpha-mannosidase" evidence="10">
    <location>
        <begin position="22"/>
        <end position="525"/>
    </location>
</feature>
<dbReference type="SUPFAM" id="SSF48208">
    <property type="entry name" value="Six-hairpin glycosidases"/>
    <property type="match status" value="1"/>
</dbReference>
<keyword evidence="5" id="KW-0378">Hydrolase</keyword>
<evidence type="ECO:0000256" key="6">
    <source>
        <dbReference type="ARBA" id="ARBA00023180"/>
    </source>
</evidence>
<evidence type="ECO:0000256" key="9">
    <source>
        <dbReference type="SAM" id="Phobius"/>
    </source>
</evidence>
<evidence type="ECO:0000256" key="7">
    <source>
        <dbReference type="ARBA" id="ARBA00023295"/>
    </source>
</evidence>
<dbReference type="GO" id="GO:0009272">
    <property type="term" value="P:fungal-type cell wall biogenesis"/>
    <property type="evidence" value="ECO:0007669"/>
    <property type="project" value="TreeGrafter"/>
</dbReference>
<comment type="similarity">
    <text evidence="2">Belongs to the glycosyl hydrolase 76 family.</text>
</comment>
<dbReference type="InterPro" id="IPR005198">
    <property type="entry name" value="Glyco_hydro_76"/>
</dbReference>
<dbReference type="AlphaFoldDB" id="A0AAD6GBZ3"/>
<evidence type="ECO:0000256" key="4">
    <source>
        <dbReference type="ARBA" id="ARBA00022729"/>
    </source>
</evidence>
<keyword evidence="4 10" id="KW-0732">Signal</keyword>
<keyword evidence="9" id="KW-1133">Transmembrane helix</keyword>
<dbReference type="Proteomes" id="UP001220324">
    <property type="component" value="Unassembled WGS sequence"/>
</dbReference>
<evidence type="ECO:0000256" key="10">
    <source>
        <dbReference type="SAM" id="SignalP"/>
    </source>
</evidence>
<name>A0AAD6GBZ3_9EURO</name>
<dbReference type="InterPro" id="IPR008928">
    <property type="entry name" value="6-hairpin_glycosidase_sf"/>
</dbReference>
<protein>
    <recommendedName>
        <fullName evidence="3">mannan endo-1,6-alpha-mannosidase</fullName>
        <ecNumber evidence="3">3.2.1.101</ecNumber>
    </recommendedName>
</protein>
<organism evidence="11 12">
    <name type="scientific">Penicillium frequentans</name>
    <dbReference type="NCBI Taxonomy" id="3151616"/>
    <lineage>
        <taxon>Eukaryota</taxon>
        <taxon>Fungi</taxon>
        <taxon>Dikarya</taxon>
        <taxon>Ascomycota</taxon>
        <taxon>Pezizomycotina</taxon>
        <taxon>Eurotiomycetes</taxon>
        <taxon>Eurotiomycetidae</taxon>
        <taxon>Eurotiales</taxon>
        <taxon>Aspergillaceae</taxon>
        <taxon>Penicillium</taxon>
    </lineage>
</organism>
<gene>
    <name evidence="11" type="ORF">N7494_009912</name>
</gene>
<evidence type="ECO:0000256" key="1">
    <source>
        <dbReference type="ARBA" id="ARBA00001452"/>
    </source>
</evidence>
<feature type="region of interest" description="Disordered" evidence="8">
    <location>
        <begin position="392"/>
        <end position="419"/>
    </location>
</feature>
<sequence length="525" mass="56998">MIYCHLRYAIYLLSGLTRVSAIDLDINSTESIQNATAIEVVNLLSNSTLDGTVSPLYDDPLNSVKDEASIYMTLIPFWNATKNATYNNLIMKRMESQKPTVFNASFNSTNTKPSAAIWGLAAMAAAEVDFPTDSSESWLKCAANLHSKILWKNSQSCIGGLAPESPDLIGQQFGYFTGIYFQLTTRLAYASSGDRQRFFADRASAIWLWSVENQILDQINWSVSSLVAGTHNDSTCFVLKDWKLAASYGLWLSGAVYMFKITNTDLWRTRVDGLLDSTLTSFFTRNMIVEVGDLADGLGAVEQPKYSTQPGKGFLALWLASISILMPEVADSIDSKLRSTAVTLAQQCDGSSNHTVCGSDWTSSMYDEAPSFGNTLNVVNILVSNLMISKASSSVPKNTGNKTSKVQKANDTSPSNGDSATISDGAIASAVIGSVIGAAMILGAIFWGFRKWKDQTYGRFEKDEDGKVMKAKEKPLDPAEIWTGPSGATAQLHGSPIQELPNHVIIEMHEDTAAAISGSVRPELA</sequence>
<evidence type="ECO:0000256" key="2">
    <source>
        <dbReference type="ARBA" id="ARBA00009699"/>
    </source>
</evidence>
<accession>A0AAD6GBZ3</accession>
<evidence type="ECO:0000313" key="11">
    <source>
        <dbReference type="EMBL" id="KAJ5533360.1"/>
    </source>
</evidence>
<keyword evidence="6" id="KW-0325">Glycoprotein</keyword>
<evidence type="ECO:0000256" key="3">
    <source>
        <dbReference type="ARBA" id="ARBA00012350"/>
    </source>
</evidence>
<keyword evidence="12" id="KW-1185">Reference proteome</keyword>
<dbReference type="Gene3D" id="1.50.10.20">
    <property type="match status" value="1"/>
</dbReference>
<dbReference type="PANTHER" id="PTHR12145:SF37">
    <property type="entry name" value="MANNAN ENDO-1,6-ALPHA-MANNOSIDASE"/>
    <property type="match status" value="1"/>
</dbReference>
<evidence type="ECO:0000256" key="8">
    <source>
        <dbReference type="SAM" id="MobiDB-lite"/>
    </source>
</evidence>
<comment type="caution">
    <text evidence="11">The sequence shown here is derived from an EMBL/GenBank/DDBJ whole genome shotgun (WGS) entry which is preliminary data.</text>
</comment>
<dbReference type="GO" id="GO:0008496">
    <property type="term" value="F:mannan endo-1,6-alpha-mannosidase activity"/>
    <property type="evidence" value="ECO:0007669"/>
    <property type="project" value="UniProtKB-EC"/>
</dbReference>
<keyword evidence="9" id="KW-0812">Transmembrane</keyword>
<dbReference type="EMBL" id="JAQIZZ010000007">
    <property type="protein sequence ID" value="KAJ5533360.1"/>
    <property type="molecule type" value="Genomic_DNA"/>
</dbReference>
<dbReference type="Pfam" id="PF03663">
    <property type="entry name" value="Glyco_hydro_76"/>
    <property type="match status" value="1"/>
</dbReference>
<evidence type="ECO:0000313" key="12">
    <source>
        <dbReference type="Proteomes" id="UP001220324"/>
    </source>
</evidence>
<comment type="catalytic activity">
    <reaction evidence="1">
        <text>Random hydrolysis of (1-&gt;6)-alpha-D-mannosidic linkages in unbranched (1-&gt;6)-mannans.</text>
        <dbReference type="EC" id="3.2.1.101"/>
    </reaction>
</comment>
<feature type="signal peptide" evidence="10">
    <location>
        <begin position="1"/>
        <end position="21"/>
    </location>
</feature>
<feature type="transmembrane region" description="Helical" evidence="9">
    <location>
        <begin position="426"/>
        <end position="449"/>
    </location>
</feature>
<reference evidence="11 12" key="1">
    <citation type="journal article" date="2023" name="IMA Fungus">
        <title>Comparative genomic study of the Penicillium genus elucidates a diverse pangenome and 15 lateral gene transfer events.</title>
        <authorList>
            <person name="Petersen C."/>
            <person name="Sorensen T."/>
            <person name="Nielsen M.R."/>
            <person name="Sondergaard T.E."/>
            <person name="Sorensen J.L."/>
            <person name="Fitzpatrick D.A."/>
            <person name="Frisvad J.C."/>
            <person name="Nielsen K.L."/>
        </authorList>
    </citation>
    <scope>NUCLEOTIDE SEQUENCE [LARGE SCALE GENOMIC DNA]</scope>
    <source>
        <strain evidence="11 12">IBT 35679</strain>
    </source>
</reference>